<protein>
    <submittedName>
        <fullName evidence="1">Uncharacterized protein</fullName>
    </submittedName>
</protein>
<dbReference type="EMBL" id="UYYB01130084">
    <property type="protein sequence ID" value="VDM84427.1"/>
    <property type="molecule type" value="Genomic_DNA"/>
</dbReference>
<evidence type="ECO:0000313" key="1">
    <source>
        <dbReference type="EMBL" id="VDM84427.1"/>
    </source>
</evidence>
<sequence length="50" mass="5474">MMAAMAPGPDHVSADFLRAGGHAYTRYLGHLTSSSKGKDFRPVKNLSNRR</sequence>
<gene>
    <name evidence="1" type="ORF">SVUK_LOCUS19425</name>
</gene>
<dbReference type="AlphaFoldDB" id="A0A3P7K7S3"/>
<name>A0A3P7K7S3_STRVU</name>
<keyword evidence="2" id="KW-1185">Reference proteome</keyword>
<reference evidence="1 2" key="1">
    <citation type="submission" date="2018-11" db="EMBL/GenBank/DDBJ databases">
        <authorList>
            <consortium name="Pathogen Informatics"/>
        </authorList>
    </citation>
    <scope>NUCLEOTIDE SEQUENCE [LARGE SCALE GENOMIC DNA]</scope>
</reference>
<proteinExistence type="predicted"/>
<organism evidence="1 2">
    <name type="scientific">Strongylus vulgaris</name>
    <name type="common">Blood worm</name>
    <dbReference type="NCBI Taxonomy" id="40348"/>
    <lineage>
        <taxon>Eukaryota</taxon>
        <taxon>Metazoa</taxon>
        <taxon>Ecdysozoa</taxon>
        <taxon>Nematoda</taxon>
        <taxon>Chromadorea</taxon>
        <taxon>Rhabditida</taxon>
        <taxon>Rhabditina</taxon>
        <taxon>Rhabditomorpha</taxon>
        <taxon>Strongyloidea</taxon>
        <taxon>Strongylidae</taxon>
        <taxon>Strongylus</taxon>
    </lineage>
</organism>
<evidence type="ECO:0000313" key="2">
    <source>
        <dbReference type="Proteomes" id="UP000270094"/>
    </source>
</evidence>
<accession>A0A3P7K7S3</accession>
<dbReference type="Proteomes" id="UP000270094">
    <property type="component" value="Unassembled WGS sequence"/>
</dbReference>